<reference evidence="3" key="1">
    <citation type="submission" date="2017-02" db="EMBL/GenBank/DDBJ databases">
        <authorList>
            <person name="Varghese N."/>
            <person name="Submissions S."/>
        </authorList>
    </citation>
    <scope>NUCLEOTIDE SEQUENCE [LARGE SCALE GENOMIC DNA]</scope>
    <source>
        <strain evidence="3">SM117</strain>
    </source>
</reference>
<dbReference type="AlphaFoldDB" id="A0A1U6HMD0"/>
<dbReference type="GO" id="GO:0016740">
    <property type="term" value="F:transferase activity"/>
    <property type="evidence" value="ECO:0007669"/>
    <property type="project" value="UniProtKB-KW"/>
</dbReference>
<accession>A0A1U6HMD0</accession>
<sequence>MKARVLPPSQLDRDLLARWSRLCDAGALYQSPFYRPQFTLAVAAARPDARVAVLERGGDVVGFFPFHLTRGDVAKPIGGHINDYHGPILAPGTAVSGPALLRAAGLSAYDYNHLPTAFSTLAEGAHTFSYSPCMDLSNGYEAYIARKDSRWTKAQREVRRRQRKTETEIGPLRFAFHDPSETVHERHVEMKNAQYARMGLRAMLGSGWVGEVLDRLRAIDEPDFAGVMSTLHAGDRLIAAHFGMRAKGVLHWWFPSYDLALYKLGPGINLINQCAMTANEQGVTLIDFGKGDEDFKLHFADHRVDLCEGSICQARSMAATLRQGTRALVGLAECLPLGHYRTVPRRAAARLISGVTLPERAG</sequence>
<dbReference type="STRING" id="428990.SAMN06295987_102753"/>
<dbReference type="EMBL" id="FVZE01000002">
    <property type="protein sequence ID" value="SLJ96909.1"/>
    <property type="molecule type" value="Genomic_DNA"/>
</dbReference>
<keyword evidence="2" id="KW-0808">Transferase</keyword>
<protein>
    <submittedName>
        <fullName evidence="2">Acetyltransferase involved in cellulose biosynthesis, CelD/BcsL family</fullName>
    </submittedName>
</protein>
<evidence type="ECO:0000313" key="3">
    <source>
        <dbReference type="Proteomes" id="UP000190989"/>
    </source>
</evidence>
<dbReference type="InterPro" id="IPR016181">
    <property type="entry name" value="Acyl_CoA_acyltransferase"/>
</dbReference>
<name>A0A1U6HMD0_9SPHN</name>
<dbReference type="Proteomes" id="UP000190989">
    <property type="component" value="Unassembled WGS sequence"/>
</dbReference>
<dbReference type="InterPro" id="IPR038740">
    <property type="entry name" value="BioF2-like_GNAT_dom"/>
</dbReference>
<evidence type="ECO:0000313" key="2">
    <source>
        <dbReference type="EMBL" id="SLJ96909.1"/>
    </source>
</evidence>
<dbReference type="Pfam" id="PF13480">
    <property type="entry name" value="Acetyltransf_6"/>
    <property type="match status" value="1"/>
</dbReference>
<dbReference type="Gene3D" id="3.40.630.30">
    <property type="match status" value="1"/>
</dbReference>
<dbReference type="RefSeq" id="WP_054944350.1">
    <property type="nucleotide sequence ID" value="NZ_FVZE01000002.1"/>
</dbReference>
<organism evidence="2 3">
    <name type="scientific">Novosphingobium mathurense</name>
    <dbReference type="NCBI Taxonomy" id="428990"/>
    <lineage>
        <taxon>Bacteria</taxon>
        <taxon>Pseudomonadati</taxon>
        <taxon>Pseudomonadota</taxon>
        <taxon>Alphaproteobacteria</taxon>
        <taxon>Sphingomonadales</taxon>
        <taxon>Sphingomonadaceae</taxon>
        <taxon>Novosphingobium</taxon>
    </lineage>
</organism>
<evidence type="ECO:0000259" key="1">
    <source>
        <dbReference type="Pfam" id="PF13480"/>
    </source>
</evidence>
<dbReference type="SUPFAM" id="SSF55729">
    <property type="entry name" value="Acyl-CoA N-acyltransferases (Nat)"/>
    <property type="match status" value="1"/>
</dbReference>
<proteinExistence type="predicted"/>
<feature type="domain" description="BioF2-like acetyltransferase" evidence="1">
    <location>
        <begin position="153"/>
        <end position="296"/>
    </location>
</feature>
<keyword evidence="3" id="KW-1185">Reference proteome</keyword>
<gene>
    <name evidence="2" type="ORF">SAMN06295987_102753</name>
</gene>